<dbReference type="AlphaFoldDB" id="A0A835S7R6"/>
<keyword evidence="2" id="KW-0812">Transmembrane</keyword>
<protein>
    <submittedName>
        <fullName evidence="3">Uncharacterized protein</fullName>
    </submittedName>
</protein>
<evidence type="ECO:0000313" key="3">
    <source>
        <dbReference type="EMBL" id="KAG0501960.1"/>
    </source>
</evidence>
<organism evidence="3 4">
    <name type="scientific">Vanilla planifolia</name>
    <name type="common">Vanilla</name>
    <dbReference type="NCBI Taxonomy" id="51239"/>
    <lineage>
        <taxon>Eukaryota</taxon>
        <taxon>Viridiplantae</taxon>
        <taxon>Streptophyta</taxon>
        <taxon>Embryophyta</taxon>
        <taxon>Tracheophyta</taxon>
        <taxon>Spermatophyta</taxon>
        <taxon>Magnoliopsida</taxon>
        <taxon>Liliopsida</taxon>
        <taxon>Asparagales</taxon>
        <taxon>Orchidaceae</taxon>
        <taxon>Vanilloideae</taxon>
        <taxon>Vanilleae</taxon>
        <taxon>Vanilla</taxon>
    </lineage>
</organism>
<comment type="caution">
    <text evidence="3">The sequence shown here is derived from an EMBL/GenBank/DDBJ whole genome shotgun (WGS) entry which is preliminary data.</text>
</comment>
<sequence length="201" mass="21947">MASGKKSRSYLISAIPALALAQFFAVAAITLMLVWLLHFRKGVSLKASDPEKLLNASSSSSYAVWADYMYRRSDHGIQAGARSKEGEEDGSHAAEPVRPSSGWSRSVRHLQAIYGLPYTERAQLALLDRSGRHDSVLHPIPGGIRVLLVSGSEVVCEGGSETLARVFRPGDLRFGGFQRRDRFDSDVSVLVAREGKRSSCN</sequence>
<feature type="region of interest" description="Disordered" evidence="1">
    <location>
        <begin position="80"/>
        <end position="102"/>
    </location>
</feature>
<evidence type="ECO:0000313" key="4">
    <source>
        <dbReference type="Proteomes" id="UP000639772"/>
    </source>
</evidence>
<reference evidence="3 4" key="1">
    <citation type="journal article" date="2020" name="Nat. Food">
        <title>A phased Vanilla planifolia genome enables genetic improvement of flavour and production.</title>
        <authorList>
            <person name="Hasing T."/>
            <person name="Tang H."/>
            <person name="Brym M."/>
            <person name="Khazi F."/>
            <person name="Huang T."/>
            <person name="Chambers A.H."/>
        </authorList>
    </citation>
    <scope>NUCLEOTIDE SEQUENCE [LARGE SCALE GENOMIC DNA]</scope>
    <source>
        <tissue evidence="3">Leaf</tissue>
    </source>
</reference>
<dbReference type="Proteomes" id="UP000639772">
    <property type="component" value="Chromosome 1"/>
</dbReference>
<keyword evidence="2" id="KW-1133">Transmembrane helix</keyword>
<evidence type="ECO:0000256" key="2">
    <source>
        <dbReference type="SAM" id="Phobius"/>
    </source>
</evidence>
<feature type="transmembrane region" description="Helical" evidence="2">
    <location>
        <begin position="12"/>
        <end position="37"/>
    </location>
</feature>
<dbReference type="EMBL" id="JADCNM010000001">
    <property type="protein sequence ID" value="KAG0501960.1"/>
    <property type="molecule type" value="Genomic_DNA"/>
</dbReference>
<proteinExistence type="predicted"/>
<accession>A0A835S7R6</accession>
<name>A0A835S7R6_VANPL</name>
<gene>
    <name evidence="3" type="ORF">HPP92_002032</name>
</gene>
<dbReference type="Gene3D" id="1.20.120.1770">
    <property type="match status" value="1"/>
</dbReference>
<evidence type="ECO:0000256" key="1">
    <source>
        <dbReference type="SAM" id="MobiDB-lite"/>
    </source>
</evidence>
<keyword evidence="2" id="KW-0472">Membrane</keyword>
<feature type="compositionally biased region" description="Basic and acidic residues" evidence="1">
    <location>
        <begin position="82"/>
        <end position="92"/>
    </location>
</feature>